<feature type="domain" description="Integral membrane bound transporter" evidence="8">
    <location>
        <begin position="32"/>
        <end position="158"/>
    </location>
</feature>
<comment type="similarity">
    <text evidence="6">Belongs to the YccS/YhfK family.</text>
</comment>
<evidence type="ECO:0000313" key="10">
    <source>
        <dbReference type="Proteomes" id="UP000197157"/>
    </source>
</evidence>
<evidence type="ECO:0000256" key="2">
    <source>
        <dbReference type="ARBA" id="ARBA00022475"/>
    </source>
</evidence>
<dbReference type="GO" id="GO:0005886">
    <property type="term" value="C:plasma membrane"/>
    <property type="evidence" value="ECO:0007669"/>
    <property type="project" value="UniProtKB-SubCell"/>
</dbReference>
<protein>
    <recommendedName>
        <fullName evidence="8">Integral membrane bound transporter domain-containing protein</fullName>
    </recommendedName>
</protein>
<dbReference type="PANTHER" id="PTHR30509:SF42">
    <property type="entry name" value="INNER MEMBRANE PROTEIN YEEA"/>
    <property type="match status" value="1"/>
</dbReference>
<dbReference type="EMBL" id="CP022118">
    <property type="protein sequence ID" value="ASG19074.1"/>
    <property type="molecule type" value="Genomic_DNA"/>
</dbReference>
<dbReference type="Proteomes" id="UP000197157">
    <property type="component" value="Plasmid unnamed1"/>
</dbReference>
<evidence type="ECO:0000256" key="1">
    <source>
        <dbReference type="ARBA" id="ARBA00004651"/>
    </source>
</evidence>
<keyword evidence="2" id="KW-1003">Cell membrane</keyword>
<accession>A0A241PXE4</accession>
<dbReference type="RefSeq" id="WP_088731347.1">
    <property type="nucleotide sequence ID" value="NZ_CP022118.1"/>
</dbReference>
<keyword evidence="4 7" id="KW-1133">Transmembrane helix</keyword>
<feature type="transmembrane region" description="Helical" evidence="7">
    <location>
        <begin position="46"/>
        <end position="66"/>
    </location>
</feature>
<name>A0A241PXE4_SALET</name>
<evidence type="ECO:0000256" key="7">
    <source>
        <dbReference type="SAM" id="Phobius"/>
    </source>
</evidence>
<evidence type="ECO:0000256" key="4">
    <source>
        <dbReference type="ARBA" id="ARBA00022989"/>
    </source>
</evidence>
<feature type="transmembrane region" description="Helical" evidence="7">
    <location>
        <begin position="95"/>
        <end position="113"/>
    </location>
</feature>
<proteinExistence type="inferred from homology"/>
<keyword evidence="3 7" id="KW-0812">Transmembrane</keyword>
<organism evidence="9 10">
    <name type="scientific">Salmonella enterica subsp. enterica serovar Macclesfield str. S-1643</name>
    <dbReference type="NCBI Taxonomy" id="1242107"/>
    <lineage>
        <taxon>Bacteria</taxon>
        <taxon>Pseudomonadati</taxon>
        <taxon>Pseudomonadota</taxon>
        <taxon>Gammaproteobacteria</taxon>
        <taxon>Enterobacterales</taxon>
        <taxon>Enterobacteriaceae</taxon>
        <taxon>Salmonella</taxon>
    </lineage>
</organism>
<feature type="transmembrane region" description="Helical" evidence="7">
    <location>
        <begin position="118"/>
        <end position="136"/>
    </location>
</feature>
<dbReference type="Pfam" id="PF13515">
    <property type="entry name" value="FUSC_2"/>
    <property type="match status" value="1"/>
</dbReference>
<dbReference type="AlphaFoldDB" id="A0A241PXE4"/>
<evidence type="ECO:0000256" key="6">
    <source>
        <dbReference type="ARBA" id="ARBA00043993"/>
    </source>
</evidence>
<keyword evidence="9" id="KW-0614">Plasmid</keyword>
<gene>
    <name evidence="9" type="ORF">LFZ25_24745</name>
</gene>
<comment type="subcellular location">
    <subcellularLocation>
        <location evidence="1">Cell membrane</location>
        <topology evidence="1">Multi-pass membrane protein</topology>
    </subcellularLocation>
</comment>
<dbReference type="PANTHER" id="PTHR30509">
    <property type="entry name" value="P-HYDROXYBENZOIC ACID EFFLUX PUMP SUBUNIT-RELATED"/>
    <property type="match status" value="1"/>
</dbReference>
<feature type="transmembrane region" description="Helical" evidence="7">
    <location>
        <begin position="148"/>
        <end position="168"/>
    </location>
</feature>
<geneLocation type="plasmid" evidence="9">
    <name>unnamed1</name>
</geneLocation>
<evidence type="ECO:0000256" key="5">
    <source>
        <dbReference type="ARBA" id="ARBA00023136"/>
    </source>
</evidence>
<reference evidence="9 10" key="1">
    <citation type="submission" date="2017-06" db="EMBL/GenBank/DDBJ databases">
        <title>Salmonella reference genomes for public health.</title>
        <authorList>
            <person name="Robertson J."/>
            <person name="Yoshida C."/>
            <person name="Gurnik S."/>
            <person name="Nash J."/>
        </authorList>
    </citation>
    <scope>NUCLEOTIDE SEQUENCE [LARGE SCALE GENOMIC DNA]</scope>
    <source>
        <strain evidence="9 10">S-1643</strain>
        <plasmid evidence="10">Plasmid unnamed1</plasmid>
    </source>
</reference>
<keyword evidence="5 7" id="KW-0472">Membrane</keyword>
<feature type="transmembrane region" description="Helical" evidence="7">
    <location>
        <begin position="20"/>
        <end position="40"/>
    </location>
</feature>
<evidence type="ECO:0000259" key="8">
    <source>
        <dbReference type="Pfam" id="PF13515"/>
    </source>
</evidence>
<evidence type="ECO:0000313" key="9">
    <source>
        <dbReference type="EMBL" id="ASG19074.1"/>
    </source>
</evidence>
<dbReference type="InterPro" id="IPR049453">
    <property type="entry name" value="Memb_transporter_dom"/>
</dbReference>
<evidence type="ECO:0000256" key="3">
    <source>
        <dbReference type="ARBA" id="ARBA00022692"/>
    </source>
</evidence>
<sequence>MCLNRAITPFEYLTYSHYKVVHGVRMAFAFVLAFMVIRLLHVPDATWLLITIVVVMGPVSFWGNVLTRALQRMMGTLFGAFSGLVALYLEIYSLPWMLVWCAVVMFVCGVLTLGKRPYMGLLIGITLAVVCCVKPGDMNAALWRSGDVIIGSLLALFFTSIYTQKAFIRWRLMMSRQLKNMSNIYSAHMSPDVLEHPHLLIKYHQILRELVNIRPLISPCVRETHISKEVFESIQVMSRNLVSTLELLTDAYRVTYESHFIMLNVSKLRVFQNRLISMLNALSNGLLSDSFGNDLGHFPEMGGISAELKLLIENANASGKIEVPVYGYVWLHLELAKQLDELRDLLRTVLCK</sequence>
<feature type="transmembrane region" description="Helical" evidence="7">
    <location>
        <begin position="73"/>
        <end position="89"/>
    </location>
</feature>